<keyword evidence="2" id="KW-1185">Reference proteome</keyword>
<dbReference type="EMBL" id="JXTB01000002">
    <property type="protein sequence ID" value="PON80145.1"/>
    <property type="molecule type" value="Genomic_DNA"/>
</dbReference>
<name>A0A2P5E3N5_PARAD</name>
<evidence type="ECO:0000313" key="1">
    <source>
        <dbReference type="EMBL" id="PON80145.1"/>
    </source>
</evidence>
<evidence type="ECO:0000313" key="2">
    <source>
        <dbReference type="Proteomes" id="UP000237105"/>
    </source>
</evidence>
<sequence>SFSRIDPTSQEKRETSTHYCITYNKYKNITLTNLPHAKIVIMILIIKNKKINNPNNTLLYTDFAMANQALSTTKICIFNGKIHRFEVAVNLSNDMAFYCLYLSIEYKSLRANQKKKGVHVELYVDLYLDVFLIYRSKMEAIKKYRE</sequence>
<comment type="caution">
    <text evidence="1">The sequence shown here is derived from an EMBL/GenBank/DDBJ whole genome shotgun (WGS) entry which is preliminary data.</text>
</comment>
<dbReference type="OrthoDB" id="10526371at2759"/>
<reference evidence="2" key="1">
    <citation type="submission" date="2016-06" db="EMBL/GenBank/DDBJ databases">
        <title>Parallel loss of symbiosis genes in relatives of nitrogen-fixing non-legume Parasponia.</title>
        <authorList>
            <person name="Van Velzen R."/>
            <person name="Holmer R."/>
            <person name="Bu F."/>
            <person name="Rutten L."/>
            <person name="Van Zeijl A."/>
            <person name="Liu W."/>
            <person name="Santuari L."/>
            <person name="Cao Q."/>
            <person name="Sharma T."/>
            <person name="Shen D."/>
            <person name="Roswanjaya Y."/>
            <person name="Wardhani T."/>
            <person name="Kalhor M.S."/>
            <person name="Jansen J."/>
            <person name="Van den Hoogen J."/>
            <person name="Gungor B."/>
            <person name="Hartog M."/>
            <person name="Hontelez J."/>
            <person name="Verver J."/>
            <person name="Yang W.-C."/>
            <person name="Schijlen E."/>
            <person name="Repin R."/>
            <person name="Schilthuizen M."/>
            <person name="Schranz E."/>
            <person name="Heidstra R."/>
            <person name="Miyata K."/>
            <person name="Fedorova E."/>
            <person name="Kohlen W."/>
            <person name="Bisseling T."/>
            <person name="Smit S."/>
            <person name="Geurts R."/>
        </authorList>
    </citation>
    <scope>NUCLEOTIDE SEQUENCE [LARGE SCALE GENOMIC DNA]</scope>
    <source>
        <strain evidence="2">cv. WU1-14</strain>
    </source>
</reference>
<gene>
    <name evidence="1" type="ORF">PanWU01x14_005950</name>
</gene>
<dbReference type="AlphaFoldDB" id="A0A2P5E3N5"/>
<proteinExistence type="predicted"/>
<organism evidence="1 2">
    <name type="scientific">Parasponia andersonii</name>
    <name type="common">Sponia andersonii</name>
    <dbReference type="NCBI Taxonomy" id="3476"/>
    <lineage>
        <taxon>Eukaryota</taxon>
        <taxon>Viridiplantae</taxon>
        <taxon>Streptophyta</taxon>
        <taxon>Embryophyta</taxon>
        <taxon>Tracheophyta</taxon>
        <taxon>Spermatophyta</taxon>
        <taxon>Magnoliopsida</taxon>
        <taxon>eudicotyledons</taxon>
        <taxon>Gunneridae</taxon>
        <taxon>Pentapetalae</taxon>
        <taxon>rosids</taxon>
        <taxon>fabids</taxon>
        <taxon>Rosales</taxon>
        <taxon>Cannabaceae</taxon>
        <taxon>Parasponia</taxon>
    </lineage>
</organism>
<feature type="non-terminal residue" evidence="1">
    <location>
        <position position="1"/>
    </location>
</feature>
<accession>A0A2P5E3N5</accession>
<dbReference type="Proteomes" id="UP000237105">
    <property type="component" value="Unassembled WGS sequence"/>
</dbReference>
<protein>
    <submittedName>
        <fullName evidence="1">Uncharacterized protein</fullName>
    </submittedName>
</protein>